<dbReference type="PANTHER" id="PTHR43341:SF4">
    <property type="entry name" value="ARGININE PERMEASE CAN1-RELATED"/>
    <property type="match status" value="1"/>
</dbReference>
<evidence type="ECO:0000256" key="3">
    <source>
        <dbReference type="ARBA" id="ARBA00022692"/>
    </source>
</evidence>
<feature type="transmembrane region" description="Helical" evidence="7">
    <location>
        <begin position="483"/>
        <end position="505"/>
    </location>
</feature>
<proteinExistence type="predicted"/>
<gene>
    <name evidence="9" type="ORF">GGX14DRAFT_552858</name>
</gene>
<evidence type="ECO:0000256" key="1">
    <source>
        <dbReference type="ARBA" id="ARBA00004141"/>
    </source>
</evidence>
<feature type="transmembrane region" description="Helical" evidence="7">
    <location>
        <begin position="141"/>
        <end position="160"/>
    </location>
</feature>
<name>A0AAD6US39_9AGAR</name>
<dbReference type="Gene3D" id="1.20.1740.10">
    <property type="entry name" value="Amino acid/polyamine transporter I"/>
    <property type="match status" value="1"/>
</dbReference>
<feature type="transmembrane region" description="Helical" evidence="7">
    <location>
        <begin position="58"/>
        <end position="77"/>
    </location>
</feature>
<feature type="transmembrane region" description="Helical" evidence="7">
    <location>
        <begin position="408"/>
        <end position="427"/>
    </location>
</feature>
<comment type="caution">
    <text evidence="9">The sequence shown here is derived from an EMBL/GenBank/DDBJ whole genome shotgun (WGS) entry which is preliminary data.</text>
</comment>
<feature type="region of interest" description="Disordered" evidence="6">
    <location>
        <begin position="1"/>
        <end position="21"/>
    </location>
</feature>
<feature type="transmembrane region" description="Helical" evidence="7">
    <location>
        <begin position="294"/>
        <end position="313"/>
    </location>
</feature>
<evidence type="ECO:0000256" key="5">
    <source>
        <dbReference type="ARBA" id="ARBA00023136"/>
    </source>
</evidence>
<feature type="transmembrane region" description="Helical" evidence="7">
    <location>
        <begin position="199"/>
        <end position="219"/>
    </location>
</feature>
<feature type="transmembrane region" description="Helical" evidence="7">
    <location>
        <begin position="172"/>
        <end position="193"/>
    </location>
</feature>
<keyword evidence="3 7" id="KW-0812">Transmembrane</keyword>
<feature type="transmembrane region" description="Helical" evidence="7">
    <location>
        <begin position="511"/>
        <end position="531"/>
    </location>
</feature>
<dbReference type="Proteomes" id="UP001219525">
    <property type="component" value="Unassembled WGS sequence"/>
</dbReference>
<sequence>MSVPSKKIDDSEKKSASSVADQEKLGADYDELDAVKVDVHSGLYDGLQRSMKQRHVQMIALAGTLGTGLFLGSGKAIAHAGPAGALLAYIHVGTICYCMLMSLGEMMCYMPISGGYIHFAERFLDPAMGFALGWLQWYGNVIALPTEMIGATLIIGFWDTSAGDSGMPTSHLAGYLTLLLFLCAGVNFLGARWFGESEFIFAIIKIALALGCIIGGLVIDLGGGPGHDRVGFRYWKDPGAFAPYLIAGNTGKFLGWFQTLLQAAYSYMGMEGLAMAAAEVENPRRALAKAVRRVFYRILMFYILGILVVGMLVPSTDPKLLQSTGTAADSPFVLAMTRVGIKGMPTVINAGVLTSAFSAANTDLYLASRQIYGLALRGQAPRVFAKTTKVRSLILPAMQHAHGAQGGLPIVALAFSTVWILLSYMALSEGSSTVLNWLSNLSSTIGFCTWGLISWTYIRFYYGLKAQGIDRTKFVYWNRFQPFPAYWALSWSIVIILFNGLSVFLDGRWSSADFIIAYINLPIFALLYVVYKVRCKSKAVAARDMDFHSNVPPPETVDFDEPVPTTFAGKVSAWLF</sequence>
<keyword evidence="5 7" id="KW-0472">Membrane</keyword>
<feature type="domain" description="Amino acid permease/ SLC12A" evidence="8">
    <location>
        <begin position="55"/>
        <end position="538"/>
    </location>
</feature>
<protein>
    <submittedName>
        <fullName evidence="9">Amino acid permease/ SLC12A domain-containing protein</fullName>
    </submittedName>
</protein>
<feature type="transmembrane region" description="Helical" evidence="7">
    <location>
        <begin position="83"/>
        <end position="103"/>
    </location>
</feature>
<evidence type="ECO:0000259" key="8">
    <source>
        <dbReference type="Pfam" id="PF00324"/>
    </source>
</evidence>
<dbReference type="GO" id="GO:0015171">
    <property type="term" value="F:amino acid transmembrane transporter activity"/>
    <property type="evidence" value="ECO:0007669"/>
    <property type="project" value="TreeGrafter"/>
</dbReference>
<keyword evidence="4 7" id="KW-1133">Transmembrane helix</keyword>
<dbReference type="FunFam" id="1.20.1740.10:FF:000001">
    <property type="entry name" value="Amino acid permease"/>
    <property type="match status" value="1"/>
</dbReference>
<feature type="transmembrane region" description="Helical" evidence="7">
    <location>
        <begin position="439"/>
        <end position="462"/>
    </location>
</feature>
<evidence type="ECO:0000256" key="6">
    <source>
        <dbReference type="SAM" id="MobiDB-lite"/>
    </source>
</evidence>
<evidence type="ECO:0000256" key="7">
    <source>
        <dbReference type="SAM" id="Phobius"/>
    </source>
</evidence>
<accession>A0AAD6US39</accession>
<keyword evidence="10" id="KW-1185">Reference proteome</keyword>
<evidence type="ECO:0000313" key="10">
    <source>
        <dbReference type="Proteomes" id="UP001219525"/>
    </source>
</evidence>
<dbReference type="InterPro" id="IPR004841">
    <property type="entry name" value="AA-permease/SLC12A_dom"/>
</dbReference>
<keyword evidence="2" id="KW-0813">Transport</keyword>
<evidence type="ECO:0000313" key="9">
    <source>
        <dbReference type="EMBL" id="KAJ7193558.1"/>
    </source>
</evidence>
<dbReference type="PIRSF" id="PIRSF006060">
    <property type="entry name" value="AA_transporter"/>
    <property type="match status" value="1"/>
</dbReference>
<evidence type="ECO:0000256" key="4">
    <source>
        <dbReference type="ARBA" id="ARBA00022989"/>
    </source>
</evidence>
<evidence type="ECO:0000256" key="2">
    <source>
        <dbReference type="ARBA" id="ARBA00022448"/>
    </source>
</evidence>
<dbReference type="Pfam" id="PF00324">
    <property type="entry name" value="AA_permease"/>
    <property type="match status" value="1"/>
</dbReference>
<dbReference type="PANTHER" id="PTHR43341">
    <property type="entry name" value="AMINO ACID PERMEASE"/>
    <property type="match status" value="1"/>
</dbReference>
<dbReference type="AlphaFoldDB" id="A0AAD6US39"/>
<comment type="subcellular location">
    <subcellularLocation>
        <location evidence="1">Membrane</location>
        <topology evidence="1">Multi-pass membrane protein</topology>
    </subcellularLocation>
</comment>
<reference evidence="9" key="1">
    <citation type="submission" date="2023-03" db="EMBL/GenBank/DDBJ databases">
        <title>Massive genome expansion in bonnet fungi (Mycena s.s.) driven by repeated elements and novel gene families across ecological guilds.</title>
        <authorList>
            <consortium name="Lawrence Berkeley National Laboratory"/>
            <person name="Harder C.B."/>
            <person name="Miyauchi S."/>
            <person name="Viragh M."/>
            <person name="Kuo A."/>
            <person name="Thoen E."/>
            <person name="Andreopoulos B."/>
            <person name="Lu D."/>
            <person name="Skrede I."/>
            <person name="Drula E."/>
            <person name="Henrissat B."/>
            <person name="Morin E."/>
            <person name="Kohler A."/>
            <person name="Barry K."/>
            <person name="LaButti K."/>
            <person name="Morin E."/>
            <person name="Salamov A."/>
            <person name="Lipzen A."/>
            <person name="Mereny Z."/>
            <person name="Hegedus B."/>
            <person name="Baldrian P."/>
            <person name="Stursova M."/>
            <person name="Weitz H."/>
            <person name="Taylor A."/>
            <person name="Grigoriev I.V."/>
            <person name="Nagy L.G."/>
            <person name="Martin F."/>
            <person name="Kauserud H."/>
        </authorList>
    </citation>
    <scope>NUCLEOTIDE SEQUENCE</scope>
    <source>
        <strain evidence="9">9144</strain>
    </source>
</reference>
<dbReference type="InterPro" id="IPR050524">
    <property type="entry name" value="APC_YAT"/>
</dbReference>
<organism evidence="9 10">
    <name type="scientific">Mycena pura</name>
    <dbReference type="NCBI Taxonomy" id="153505"/>
    <lineage>
        <taxon>Eukaryota</taxon>
        <taxon>Fungi</taxon>
        <taxon>Dikarya</taxon>
        <taxon>Basidiomycota</taxon>
        <taxon>Agaricomycotina</taxon>
        <taxon>Agaricomycetes</taxon>
        <taxon>Agaricomycetidae</taxon>
        <taxon>Agaricales</taxon>
        <taxon>Marasmiineae</taxon>
        <taxon>Mycenaceae</taxon>
        <taxon>Mycena</taxon>
    </lineage>
</organism>
<dbReference type="EMBL" id="JARJCW010000107">
    <property type="protein sequence ID" value="KAJ7193558.1"/>
    <property type="molecule type" value="Genomic_DNA"/>
</dbReference>
<dbReference type="GO" id="GO:0016020">
    <property type="term" value="C:membrane"/>
    <property type="evidence" value="ECO:0007669"/>
    <property type="project" value="UniProtKB-SubCell"/>
</dbReference>